<dbReference type="Pfam" id="PF14379">
    <property type="entry name" value="Myb_CC_LHEQLE"/>
    <property type="match status" value="1"/>
</dbReference>
<dbReference type="InterPro" id="IPR006447">
    <property type="entry name" value="Myb_dom_plants"/>
</dbReference>
<dbReference type="PROSITE" id="PS51294">
    <property type="entry name" value="HTH_MYB"/>
    <property type="match status" value="1"/>
</dbReference>
<evidence type="ECO:0000259" key="9">
    <source>
        <dbReference type="PROSITE" id="PS51294"/>
    </source>
</evidence>
<dbReference type="NCBIfam" id="TIGR01557">
    <property type="entry name" value="myb_SHAQKYF"/>
    <property type="match status" value="1"/>
</dbReference>
<organism evidence="10 11">
    <name type="scientific">Dorcoceras hygrometricum</name>
    <dbReference type="NCBI Taxonomy" id="472368"/>
    <lineage>
        <taxon>Eukaryota</taxon>
        <taxon>Viridiplantae</taxon>
        <taxon>Streptophyta</taxon>
        <taxon>Embryophyta</taxon>
        <taxon>Tracheophyta</taxon>
        <taxon>Spermatophyta</taxon>
        <taxon>Magnoliopsida</taxon>
        <taxon>eudicotyledons</taxon>
        <taxon>Gunneridae</taxon>
        <taxon>Pentapetalae</taxon>
        <taxon>asterids</taxon>
        <taxon>lamiids</taxon>
        <taxon>Lamiales</taxon>
        <taxon>Gesneriaceae</taxon>
        <taxon>Didymocarpoideae</taxon>
        <taxon>Trichosporeae</taxon>
        <taxon>Loxocarpinae</taxon>
        <taxon>Dorcoceras</taxon>
    </lineage>
</organism>
<keyword evidence="11" id="KW-1185">Reference proteome</keyword>
<dbReference type="PANTHER" id="PTHR31499:SF85">
    <property type="entry name" value="TRANSCRIPTION FACTOR MYB-RELATED FAMILY"/>
    <property type="match status" value="1"/>
</dbReference>
<feature type="compositionally biased region" description="Basic and acidic residues" evidence="8">
    <location>
        <begin position="325"/>
        <end position="335"/>
    </location>
</feature>
<dbReference type="GO" id="GO:0005634">
    <property type="term" value="C:nucleus"/>
    <property type="evidence" value="ECO:0007669"/>
    <property type="project" value="UniProtKB-SubCell"/>
</dbReference>
<evidence type="ECO:0000256" key="5">
    <source>
        <dbReference type="ARBA" id="ARBA00023163"/>
    </source>
</evidence>
<feature type="region of interest" description="Disordered" evidence="8">
    <location>
        <begin position="322"/>
        <end position="353"/>
    </location>
</feature>
<evidence type="ECO:0000256" key="4">
    <source>
        <dbReference type="ARBA" id="ARBA00023054"/>
    </source>
</evidence>
<sequence length="353" mass="40056">MQQNYGFSTDLSTGPWHQSAPMELDTGFIAAGNGSQQMSFRPESSSNTIIDRIGSQASGFYATEFLMGLPQFVFQENNSIPCSRQFNTFYRKTPDFRSDNGILSVPRTQTSKGVYTRPLDDLSEKEQILYLKNRLLGDLDDSCTVTPCAPFDSYPDICEPQSLYASHSTHVNEFGLSISSASSGGVSSCKKRIRWSSDLHDRFVKCVNQLGGPERATPKAILNLMDTEGLTIFHVKSHLQKYRSAKYVQESDEDKSEKKTSTHNEPLVDIKTGMQLKEALQQQLDFQRHLYEQLETQRNLQIRIEEQTKQLKRLFEQQQKTTKSLVDHSYHDSKSPENISTTFEDVTFPSEAD</sequence>
<evidence type="ECO:0000313" key="11">
    <source>
        <dbReference type="Proteomes" id="UP000250235"/>
    </source>
</evidence>
<dbReference type="Gene3D" id="1.10.10.60">
    <property type="entry name" value="Homeodomain-like"/>
    <property type="match status" value="1"/>
</dbReference>
<dbReference type="InterPro" id="IPR046955">
    <property type="entry name" value="PHR1-like"/>
</dbReference>
<evidence type="ECO:0000256" key="7">
    <source>
        <dbReference type="SAM" id="Coils"/>
    </source>
</evidence>
<protein>
    <recommendedName>
        <fullName evidence="9">HTH myb-type domain-containing protein</fullName>
    </recommendedName>
</protein>
<gene>
    <name evidence="10" type="ORF">F511_03832</name>
</gene>
<dbReference type="InterPro" id="IPR017930">
    <property type="entry name" value="Myb_dom"/>
</dbReference>
<evidence type="ECO:0000256" key="8">
    <source>
        <dbReference type="SAM" id="MobiDB-lite"/>
    </source>
</evidence>
<keyword evidence="5" id="KW-0804">Transcription</keyword>
<keyword evidence="6" id="KW-0539">Nucleus</keyword>
<evidence type="ECO:0000256" key="1">
    <source>
        <dbReference type="ARBA" id="ARBA00004123"/>
    </source>
</evidence>
<evidence type="ECO:0000256" key="6">
    <source>
        <dbReference type="ARBA" id="ARBA00023242"/>
    </source>
</evidence>
<dbReference type="AlphaFoldDB" id="A0A2Z7BP82"/>
<evidence type="ECO:0000256" key="2">
    <source>
        <dbReference type="ARBA" id="ARBA00006783"/>
    </source>
</evidence>
<feature type="domain" description="HTH myb-type" evidence="9">
    <location>
        <begin position="190"/>
        <end position="247"/>
    </location>
</feature>
<dbReference type="Proteomes" id="UP000250235">
    <property type="component" value="Unassembled WGS sequence"/>
</dbReference>
<keyword evidence="4 7" id="KW-0175">Coiled coil</keyword>
<dbReference type="OrthoDB" id="551907at2759"/>
<keyword evidence="3" id="KW-0805">Transcription regulation</keyword>
<dbReference type="GO" id="GO:0003700">
    <property type="term" value="F:DNA-binding transcription factor activity"/>
    <property type="evidence" value="ECO:0007669"/>
    <property type="project" value="InterPro"/>
</dbReference>
<accession>A0A2Z7BP82</accession>
<dbReference type="EMBL" id="KV003899">
    <property type="protein sequence ID" value="KZV36391.1"/>
    <property type="molecule type" value="Genomic_DNA"/>
</dbReference>
<feature type="coiled-coil region" evidence="7">
    <location>
        <begin position="277"/>
        <end position="317"/>
    </location>
</feature>
<feature type="compositionally biased region" description="Basic and acidic residues" evidence="8">
    <location>
        <begin position="255"/>
        <end position="267"/>
    </location>
</feature>
<dbReference type="PANTHER" id="PTHR31499">
    <property type="entry name" value="MYB FAMILY TRANSCRIPTION FACTOR PHL11"/>
    <property type="match status" value="1"/>
</dbReference>
<dbReference type="InterPro" id="IPR025756">
    <property type="entry name" value="Myb_CC_LHEQLE"/>
</dbReference>
<dbReference type="FunFam" id="1.10.10.60:FF:000002">
    <property type="entry name" value="Myb family transcription factor"/>
    <property type="match status" value="1"/>
</dbReference>
<reference evidence="10 11" key="1">
    <citation type="journal article" date="2015" name="Proc. Natl. Acad. Sci. U.S.A.">
        <title>The resurrection genome of Boea hygrometrica: A blueprint for survival of dehydration.</title>
        <authorList>
            <person name="Xiao L."/>
            <person name="Yang G."/>
            <person name="Zhang L."/>
            <person name="Yang X."/>
            <person name="Zhao S."/>
            <person name="Ji Z."/>
            <person name="Zhou Q."/>
            <person name="Hu M."/>
            <person name="Wang Y."/>
            <person name="Chen M."/>
            <person name="Xu Y."/>
            <person name="Jin H."/>
            <person name="Xiao X."/>
            <person name="Hu G."/>
            <person name="Bao F."/>
            <person name="Hu Y."/>
            <person name="Wan P."/>
            <person name="Li L."/>
            <person name="Deng X."/>
            <person name="Kuang T."/>
            <person name="Xiang C."/>
            <person name="Zhu J.K."/>
            <person name="Oliver M.J."/>
            <person name="He Y."/>
        </authorList>
    </citation>
    <scope>NUCLEOTIDE SEQUENCE [LARGE SCALE GENOMIC DNA]</scope>
    <source>
        <strain evidence="11">cv. XS01</strain>
    </source>
</reference>
<comment type="similarity">
    <text evidence="2">Belongs to the MYB-CC family.</text>
</comment>
<dbReference type="InterPro" id="IPR001005">
    <property type="entry name" value="SANT/Myb"/>
</dbReference>
<dbReference type="SUPFAM" id="SSF46689">
    <property type="entry name" value="Homeodomain-like"/>
    <property type="match status" value="1"/>
</dbReference>
<evidence type="ECO:0000313" key="10">
    <source>
        <dbReference type="EMBL" id="KZV36391.1"/>
    </source>
</evidence>
<dbReference type="InterPro" id="IPR009057">
    <property type="entry name" value="Homeodomain-like_sf"/>
</dbReference>
<dbReference type="Pfam" id="PF00249">
    <property type="entry name" value="Myb_DNA-binding"/>
    <property type="match status" value="1"/>
</dbReference>
<comment type="subcellular location">
    <subcellularLocation>
        <location evidence="1">Nucleus</location>
    </subcellularLocation>
</comment>
<name>A0A2Z7BP82_9LAMI</name>
<dbReference type="GO" id="GO:0003677">
    <property type="term" value="F:DNA binding"/>
    <property type="evidence" value="ECO:0007669"/>
    <property type="project" value="InterPro"/>
</dbReference>
<proteinExistence type="inferred from homology"/>
<feature type="region of interest" description="Disordered" evidence="8">
    <location>
        <begin position="247"/>
        <end position="267"/>
    </location>
</feature>
<evidence type="ECO:0000256" key="3">
    <source>
        <dbReference type="ARBA" id="ARBA00023015"/>
    </source>
</evidence>